<dbReference type="InterPro" id="IPR025345">
    <property type="entry name" value="DUF4249"/>
</dbReference>
<keyword evidence="3" id="KW-1185">Reference proteome</keyword>
<evidence type="ECO:0000313" key="2">
    <source>
        <dbReference type="EMBL" id="UYQ92051.1"/>
    </source>
</evidence>
<organism evidence="2 3">
    <name type="scientific">Chitinophaga horti</name>
    <dbReference type="NCBI Taxonomy" id="2920382"/>
    <lineage>
        <taxon>Bacteria</taxon>
        <taxon>Pseudomonadati</taxon>
        <taxon>Bacteroidota</taxon>
        <taxon>Chitinophagia</taxon>
        <taxon>Chitinophagales</taxon>
        <taxon>Chitinophagaceae</taxon>
        <taxon>Chitinophaga</taxon>
    </lineage>
</organism>
<keyword evidence="1" id="KW-0732">Signal</keyword>
<accession>A0ABY6J108</accession>
<gene>
    <name evidence="2" type="ORF">MKQ68_18350</name>
</gene>
<dbReference type="Proteomes" id="UP001162741">
    <property type="component" value="Chromosome"/>
</dbReference>
<sequence length="284" mass="31074">MKKVLFSLIGLFVLAVTACEKKVDVDVPYAGDKIVVNTFMQADSPVYIRVTRSTRPGAVNFEELVAADVQLLEDGVAIPVTRQVINSVGYFVSARNVKYGSSYEVTAIHNGLEPIVAKDSLPLAPIAGNVAAFAGGSRLNFELQDRSDVVNYYRIRVYAAEEVNGAVVIKTALKVRFDASYNSDFMNVISPQYFETNVINDERFNGRKLTIFMQTEKAVPAGQQLILEITSLTPAAYNYLRSFDIQVTNSGNVLTDASKVYTNVMGGYGIVAGINSVRLPFKAN</sequence>
<protein>
    <submittedName>
        <fullName evidence="2">DUF4249 domain-containing protein</fullName>
    </submittedName>
</protein>
<feature type="signal peptide" evidence="1">
    <location>
        <begin position="1"/>
        <end position="18"/>
    </location>
</feature>
<feature type="chain" id="PRO_5046643803" evidence="1">
    <location>
        <begin position="19"/>
        <end position="284"/>
    </location>
</feature>
<evidence type="ECO:0000313" key="3">
    <source>
        <dbReference type="Proteomes" id="UP001162741"/>
    </source>
</evidence>
<dbReference type="RefSeq" id="WP_244842257.1">
    <property type="nucleotide sequence ID" value="NZ_CP107006.1"/>
</dbReference>
<reference evidence="2" key="1">
    <citation type="submission" date="2022-10" db="EMBL/GenBank/DDBJ databases">
        <title>Chitinophaga sp. nov., isolated from soil.</title>
        <authorList>
            <person name="Jeon C.O."/>
        </authorList>
    </citation>
    <scope>NUCLEOTIDE SEQUENCE</scope>
    <source>
        <strain evidence="2">R8</strain>
    </source>
</reference>
<name>A0ABY6J108_9BACT</name>
<evidence type="ECO:0000256" key="1">
    <source>
        <dbReference type="SAM" id="SignalP"/>
    </source>
</evidence>
<dbReference type="Pfam" id="PF14054">
    <property type="entry name" value="DUF4249"/>
    <property type="match status" value="1"/>
</dbReference>
<dbReference type="EMBL" id="CP107006">
    <property type="protein sequence ID" value="UYQ92051.1"/>
    <property type="molecule type" value="Genomic_DNA"/>
</dbReference>
<dbReference type="PROSITE" id="PS51257">
    <property type="entry name" value="PROKAR_LIPOPROTEIN"/>
    <property type="match status" value="1"/>
</dbReference>
<proteinExistence type="predicted"/>